<sequence>MSRQVNEMIRNELKSEKPSDPDFIQDVNKLHEKIKQQTGSEFDGNHSSKLHLCLDQDHLLVFMKMKEKELLRINNMETRHWTQHINFRRRKRG</sequence>
<feature type="region of interest" description="Disordered" evidence="1">
    <location>
        <begin position="1"/>
        <end position="22"/>
    </location>
</feature>
<evidence type="ECO:0000256" key="1">
    <source>
        <dbReference type="SAM" id="MobiDB-lite"/>
    </source>
</evidence>
<organism evidence="2 3">
    <name type="scientific">Sungouiella intermedia</name>
    <dbReference type="NCBI Taxonomy" id="45354"/>
    <lineage>
        <taxon>Eukaryota</taxon>
        <taxon>Fungi</taxon>
        <taxon>Dikarya</taxon>
        <taxon>Ascomycota</taxon>
        <taxon>Saccharomycotina</taxon>
        <taxon>Pichiomycetes</taxon>
        <taxon>Metschnikowiaceae</taxon>
        <taxon>Sungouiella</taxon>
    </lineage>
</organism>
<evidence type="ECO:0000313" key="3">
    <source>
        <dbReference type="Proteomes" id="UP000182334"/>
    </source>
</evidence>
<proteinExistence type="predicted"/>
<gene>
    <name evidence="2" type="ORF">SAMEA4029010_CIC11G00000003905</name>
</gene>
<evidence type="ECO:0000313" key="2">
    <source>
        <dbReference type="EMBL" id="SGZ49719.1"/>
    </source>
</evidence>
<protein>
    <submittedName>
        <fullName evidence="2">CIC11C00000003905</fullName>
    </submittedName>
</protein>
<feature type="compositionally biased region" description="Basic and acidic residues" evidence="1">
    <location>
        <begin position="9"/>
        <end position="20"/>
    </location>
</feature>
<keyword evidence="3" id="KW-1185">Reference proteome</keyword>
<name>A0A1L0BDL6_9ASCO</name>
<dbReference type="EMBL" id="LT635757">
    <property type="protein sequence ID" value="SGZ49719.1"/>
    <property type="molecule type" value="Genomic_DNA"/>
</dbReference>
<dbReference type="Proteomes" id="UP000182334">
    <property type="component" value="Chromosome II"/>
</dbReference>
<reference evidence="2 3" key="1">
    <citation type="submission" date="2016-10" db="EMBL/GenBank/DDBJ databases">
        <authorList>
            <person name="de Groot N.N."/>
        </authorList>
    </citation>
    <scope>NUCLEOTIDE SEQUENCE [LARGE SCALE GENOMIC DNA]</scope>
    <source>
        <strain evidence="2 3">CBS 141442</strain>
    </source>
</reference>
<accession>A0A1L0BDL6</accession>
<dbReference type="AlphaFoldDB" id="A0A1L0BDL6"/>